<dbReference type="PANTHER" id="PTHR42754:SF1">
    <property type="entry name" value="LIPOPROTEIN"/>
    <property type="match status" value="1"/>
</dbReference>
<dbReference type="NCBIfam" id="TIGR04183">
    <property type="entry name" value="Por_Secre_tail"/>
    <property type="match status" value="1"/>
</dbReference>
<reference evidence="2 3" key="1">
    <citation type="submission" date="2020-06" db="EMBL/GenBank/DDBJ databases">
        <authorList>
            <person name="Hwang Y.J."/>
        </authorList>
    </citation>
    <scope>NUCLEOTIDE SEQUENCE [LARGE SCALE GENOMIC DNA]</scope>
    <source>
        <strain evidence="2 3">KUDC8001</strain>
    </source>
</reference>
<sequence>MLLFWATSLIRVFAQDKIWDNTLGGYQSDELKAMVVTPDRGYLLGGTSWTGKSGDKSTSRRGANDYWVLKTDKNGIKEWDKSFGGSGQDELQTMIATPDGGFLLGGFSSSGKSGEKSEANRGGNNGTYDYWVVKIGANGTKQWDKTFGSNDFDELKTLVATPDGGYLLGGSSQSGGISGDKTQENKGWIDYWVIKVDAKGNKLWDKTYGGNDEDKLLSMVTTPDGGYLLGGHSTSGKSGDKSETNRGLLQRGFYETSDYWVVKVDANGNKIWDKTFGGSEADHLTTIALTKDGGYLLGGSSYSTASGDKTEVSRGSGDYWLVKINSNGKKLWDKTLGGNDYDQLTAIVTIPGYGYLLGGWSFSGIAGDKLEANRGREGYTTYDYWIIKIDENGNRSWDKTIGGNLNDELAALAVTDKGYLLAGTSSSAQSGDKSEPERVNDYWIVELQESGKNWQSITFEPVLNKTLDNKPFPLFVSSSSKLPVTLSVVSGPAILKNNIITLTGTGLVTIKASQAGDDRYFPAQDVYRSFLVENVSAFTKLWDKRYGGNFYDYFETIISTPEGGYLLGGDSDSERSSDKSEASRGRNDYWIVKTDSKGVKLWDKRFGGNGIENLGALVPTPDGGYLLGGFSDTGKNGDKTQPNKGYLGSTDYWIIKLDSDGNKIWDKTFGSNFSEFLTVIIPTADGGYLLGGYSNSDNGADKTEASRGERSFDYWLVKIDGTGTKQWDKTFGGIGDDNLTSIISTRDGGYLVGGFSNSGKEGDKSEANKGHSTADFWVVKIDGSGNKQWDKTLGGTGTDELSGLLEIANGRFLLSGSSDSKISGDKTQNSYGGKDYWLLQMDDKGKKLWDKTYGGNSRDKLNTLATTLDGGYLLGGESNSKISGAKSQINRGGTDYWVIKINNSGEILWDKTIGGTGNDELFSVMVNPDGSYLLGGTSRSEIGGEKSEASRGFADYWLVKTKEAQPFTAQWNMRYGGSGTDNLTSVTKTSDGGYLSGGYTNSGVGGDKSQPSQGKYDYWIVKSDKNGKKLWDKRYGGSEDDFLNRVYPTRDGGYLLGGSSLSGNSGDKTEANRGNWDYWIVKVDKQGNKEWDKTFGGSSSDNLRKVLQLPSGEYVLGGNSGSPKSGDKSQASWGSSDYWIIKLSSTGEKLWDKRYGGNLEEKLGSFSDTQGGGFLLAGSSYSGISGDKSQVSQGNNDFWLVQIDQDGNLLWEKTLGGNGQEEVYTLGRSNGTNLFVAGTSTSGKSGDKSQASRGKKDYWLVKIDAKGTKLWDKTYGGSQDDELRFSEFATGGHYILAGYSYSGIGGDKTQASQGSSDYWIVEADEKGEKIVDQRFGGSGTEELRTIFQTKDGGLLLGGRSDSGVSGDRTQPSQGGMDYWLVKVAPVSSPIVAAREALPMTTEPVKEAKLNLLKVYPNPFRDRVTVSFTLPQTQPVSVKVYNNQGKELTTLFRGEAKADQTYEVEWQANNQAAGLYFLQMQTPTTPQQQKLLLTR</sequence>
<dbReference type="Pfam" id="PF18962">
    <property type="entry name" value="Por_Secre_tail"/>
    <property type="match status" value="1"/>
</dbReference>
<feature type="domain" description="Secretion system C-terminal sorting" evidence="1">
    <location>
        <begin position="1414"/>
        <end position="1490"/>
    </location>
</feature>
<proteinExistence type="predicted"/>
<reference evidence="2 3" key="2">
    <citation type="submission" date="2020-08" db="EMBL/GenBank/DDBJ databases">
        <title>Adhaeribacter dokdonensis sp. nov., isolated from the rhizosphere of Elymus tsukushiensis, a plant native to the Dokdo Islands, Republic of Korea.</title>
        <authorList>
            <person name="Ghim S.Y."/>
        </authorList>
    </citation>
    <scope>NUCLEOTIDE SEQUENCE [LARGE SCALE GENOMIC DNA]</scope>
    <source>
        <strain evidence="2 3">KUDC8001</strain>
    </source>
</reference>
<organism evidence="2 3">
    <name type="scientific">Adhaeribacter radiodurans</name>
    <dbReference type="NCBI Taxonomy" id="2745197"/>
    <lineage>
        <taxon>Bacteria</taxon>
        <taxon>Pseudomonadati</taxon>
        <taxon>Bacteroidota</taxon>
        <taxon>Cytophagia</taxon>
        <taxon>Cytophagales</taxon>
        <taxon>Hymenobacteraceae</taxon>
        <taxon>Adhaeribacter</taxon>
    </lineage>
</organism>
<dbReference type="EMBL" id="CP055153">
    <property type="protein sequence ID" value="QMU31043.1"/>
    <property type="molecule type" value="Genomic_DNA"/>
</dbReference>
<keyword evidence="3" id="KW-1185">Reference proteome</keyword>
<dbReference type="RefSeq" id="WP_182413483.1">
    <property type="nucleotide sequence ID" value="NZ_CP055153.1"/>
</dbReference>
<gene>
    <name evidence="2" type="ORF">HUW48_24810</name>
</gene>
<dbReference type="Proteomes" id="UP000514509">
    <property type="component" value="Chromosome"/>
</dbReference>
<dbReference type="Gene3D" id="2.60.40.4070">
    <property type="match status" value="1"/>
</dbReference>
<name>A0A7L7LE46_9BACT</name>
<dbReference type="PANTHER" id="PTHR42754">
    <property type="entry name" value="ENDOGLUCANASE"/>
    <property type="match status" value="1"/>
</dbReference>
<protein>
    <submittedName>
        <fullName evidence="2">T9SS type A sorting domain-containing protein</fullName>
    </submittedName>
</protein>
<evidence type="ECO:0000313" key="2">
    <source>
        <dbReference type="EMBL" id="QMU31043.1"/>
    </source>
</evidence>
<accession>A0A7L7LE46</accession>
<dbReference type="PRINTS" id="PR00313">
    <property type="entry name" value="CABNDNGRPT"/>
</dbReference>
<dbReference type="InterPro" id="IPR026444">
    <property type="entry name" value="Secre_tail"/>
</dbReference>
<evidence type="ECO:0000313" key="3">
    <source>
        <dbReference type="Proteomes" id="UP000514509"/>
    </source>
</evidence>
<dbReference type="KEGG" id="add:HUW48_24810"/>
<evidence type="ECO:0000259" key="1">
    <source>
        <dbReference type="Pfam" id="PF18962"/>
    </source>
</evidence>